<proteinExistence type="predicted"/>
<dbReference type="AlphaFoldDB" id="Q2SDF5"/>
<dbReference type="KEGG" id="hch:HCH_04619"/>
<dbReference type="eggNOG" id="COG2211">
    <property type="taxonomic scope" value="Bacteria"/>
</dbReference>
<dbReference type="NCBIfam" id="TIGR00901">
    <property type="entry name" value="2A0125"/>
    <property type="match status" value="1"/>
</dbReference>
<dbReference type="HOGENOM" id="CLU_029352_1_1_6"/>
<evidence type="ECO:0000256" key="3">
    <source>
        <dbReference type="ARBA" id="ARBA00022692"/>
    </source>
</evidence>
<dbReference type="GO" id="GO:0035348">
    <property type="term" value="P:acetyl-CoA transmembrane transport"/>
    <property type="evidence" value="ECO:0007669"/>
    <property type="project" value="InterPro"/>
</dbReference>
<evidence type="ECO:0000256" key="1">
    <source>
        <dbReference type="ARBA" id="ARBA00004141"/>
    </source>
</evidence>
<dbReference type="GO" id="GO:0016020">
    <property type="term" value="C:membrane"/>
    <property type="evidence" value="ECO:0007669"/>
    <property type="project" value="UniProtKB-SubCell"/>
</dbReference>
<keyword evidence="4" id="KW-1133">Transmembrane helix</keyword>
<dbReference type="SUPFAM" id="SSF103473">
    <property type="entry name" value="MFS general substrate transporter"/>
    <property type="match status" value="1"/>
</dbReference>
<dbReference type="Pfam" id="PF13000">
    <property type="entry name" value="Acatn"/>
    <property type="match status" value="1"/>
</dbReference>
<evidence type="ECO:0000256" key="5">
    <source>
        <dbReference type="ARBA" id="ARBA00023136"/>
    </source>
</evidence>
<keyword evidence="2" id="KW-0813">Transport</keyword>
<keyword evidence="3" id="KW-0812">Transmembrane</keyword>
<evidence type="ECO:0000256" key="4">
    <source>
        <dbReference type="ARBA" id="ARBA00022989"/>
    </source>
</evidence>
<dbReference type="EMBL" id="CP000155">
    <property type="protein sequence ID" value="ABC31319.1"/>
    <property type="molecule type" value="Genomic_DNA"/>
</dbReference>
<organism evidence="6 7">
    <name type="scientific">Hahella chejuensis (strain KCTC 2396)</name>
    <dbReference type="NCBI Taxonomy" id="349521"/>
    <lineage>
        <taxon>Bacteria</taxon>
        <taxon>Pseudomonadati</taxon>
        <taxon>Pseudomonadota</taxon>
        <taxon>Gammaproteobacteria</taxon>
        <taxon>Oceanospirillales</taxon>
        <taxon>Hahellaceae</taxon>
        <taxon>Hahella</taxon>
    </lineage>
</organism>
<dbReference type="PANTHER" id="PTHR12778">
    <property type="entry name" value="SOLUTE CARRIER FAMILY 33 ACETYL-COA TRANSPORTER -RELATED"/>
    <property type="match status" value="1"/>
</dbReference>
<dbReference type="Proteomes" id="UP000000238">
    <property type="component" value="Chromosome"/>
</dbReference>
<protein>
    <submittedName>
        <fullName evidence="6">Permease of the major facilitator superfamily</fullName>
    </submittedName>
</protein>
<comment type="subcellular location">
    <subcellularLocation>
        <location evidence="1">Membrane</location>
        <topology evidence="1">Multi-pass membrane protein</topology>
    </subcellularLocation>
</comment>
<dbReference type="RefSeq" id="WP_011398384.1">
    <property type="nucleotide sequence ID" value="NC_007645.1"/>
</dbReference>
<reference evidence="6 7" key="1">
    <citation type="journal article" date="2005" name="Nucleic Acids Res.">
        <title>Genomic blueprint of Hahella chejuensis, a marine microbe producing an algicidal agent.</title>
        <authorList>
            <person name="Jeong H."/>
            <person name="Yim J.H."/>
            <person name="Lee C."/>
            <person name="Choi S.-H."/>
            <person name="Park Y.K."/>
            <person name="Yoon S.H."/>
            <person name="Hur C.-G."/>
            <person name="Kang H.-Y."/>
            <person name="Kim D."/>
            <person name="Lee H.H."/>
            <person name="Park K.H."/>
            <person name="Park S.-H."/>
            <person name="Park H.-S."/>
            <person name="Lee H.K."/>
            <person name="Oh T.K."/>
            <person name="Kim J.F."/>
        </authorList>
    </citation>
    <scope>NUCLEOTIDE SEQUENCE [LARGE SCALE GENOMIC DNA]</scope>
    <source>
        <strain evidence="6 7">KCTC 2396</strain>
    </source>
</reference>
<accession>Q2SDF5</accession>
<dbReference type="InterPro" id="IPR024371">
    <property type="entry name" value="AcetylCoA_trans_1-like"/>
</dbReference>
<dbReference type="PANTHER" id="PTHR12778:SF10">
    <property type="entry name" value="MAJOR FACILITATOR SUPERFAMILY DOMAIN-CONTAINING PROTEIN 3"/>
    <property type="match status" value="1"/>
</dbReference>
<evidence type="ECO:0000313" key="6">
    <source>
        <dbReference type="EMBL" id="ABC31319.1"/>
    </source>
</evidence>
<evidence type="ECO:0000313" key="7">
    <source>
        <dbReference type="Proteomes" id="UP000000238"/>
    </source>
</evidence>
<dbReference type="GO" id="GO:0008521">
    <property type="term" value="F:acetyl-CoA transmembrane transporter activity"/>
    <property type="evidence" value="ECO:0007669"/>
    <property type="project" value="InterPro"/>
</dbReference>
<dbReference type="STRING" id="349521.HCH_04619"/>
<keyword evidence="5" id="KW-0472">Membrane</keyword>
<dbReference type="Gene3D" id="1.20.1250.20">
    <property type="entry name" value="MFS general substrate transporter like domains"/>
    <property type="match status" value="2"/>
</dbReference>
<sequence length="526" mass="57830">METPTSWRDGVRYYLDKRLLTIFVFGISSGFPAVMIGSAVTAWLKDVGYSRTDIGFFGLVFLAYSTNFLWSPVADRVRLPWLTRALGQRRSWVLMMQALVAVCCWAMSGVDLADDLLLAKSIALALAFFAATQDIAIDAYRIDVVPEGDGKMMSAASAMATAGWWTGYAGLGAAPFILVGRWDWGWADMYVLMAAVVVLLMAFTWLAASEPDNNRENGQQAAESRYARVLGSKGEAKPLAMFVALMVMIALAVWSIIGKPGLAEEWRASTPLTLFIAMADLAALAWMIRTLWRWESQAVEDASGRSASRWDQRALIWLLTTFIEPLAEFFRRNGVQLAASILLFIFLFKIGEAFLGKMSVVFYKEVGFTDEEIGIYSKAVTWWVTIVFSILGSLVNIRYGLYRGLMIGGIAMAASNLMFAALAMVGPSVPMLVSAVVVDGFTSAWSTVAFVAFLSVMCNRAFTAAQYALMASLGTLGRTLLASYSGALVDSLDGDWVMFFIITTLMITPSLIFLTFLRVRLEAVLK</sequence>
<keyword evidence="7" id="KW-1185">Reference proteome</keyword>
<dbReference type="InterPro" id="IPR004752">
    <property type="entry name" value="AmpG_permease/AT-1"/>
</dbReference>
<dbReference type="InterPro" id="IPR036259">
    <property type="entry name" value="MFS_trans_sf"/>
</dbReference>
<name>Q2SDF5_HAHCH</name>
<gene>
    <name evidence="6" type="ordered locus">HCH_04619</name>
</gene>
<evidence type="ECO:0000256" key="2">
    <source>
        <dbReference type="ARBA" id="ARBA00022448"/>
    </source>
</evidence>